<dbReference type="InterPro" id="IPR016558">
    <property type="entry name" value="DNA_primase_lsu_euk"/>
</dbReference>
<dbReference type="GO" id="GO:0003677">
    <property type="term" value="F:DNA binding"/>
    <property type="evidence" value="ECO:0007669"/>
    <property type="project" value="UniProtKB-UniRule"/>
</dbReference>
<comment type="cofactor">
    <cofactor evidence="10">
        <name>[4Fe-4S] cluster</name>
        <dbReference type="ChEBI" id="CHEBI:49883"/>
    </cofactor>
    <text evidence="10">Binds 1 [4Fe-4S] cluster.</text>
</comment>
<accession>A0A367IUY3</accession>
<dbReference type="PANTHER" id="PTHR10537">
    <property type="entry name" value="DNA PRIMASE LARGE SUBUNIT"/>
    <property type="match status" value="1"/>
</dbReference>
<evidence type="ECO:0000256" key="11">
    <source>
        <dbReference type="PIRSR" id="PIRSR009449-1"/>
    </source>
</evidence>
<protein>
    <recommendedName>
        <fullName evidence="2 10">DNA primase large subunit</fullName>
    </recommendedName>
</protein>
<proteinExistence type="inferred from homology"/>
<feature type="binding site" evidence="11">
    <location>
        <position position="391"/>
    </location>
    <ligand>
        <name>[4Fe-4S] cluster</name>
        <dbReference type="ChEBI" id="CHEBI:49883"/>
    </ligand>
</feature>
<feature type="domain" description="DNA primase large subunit C-terminal" evidence="12">
    <location>
        <begin position="304"/>
        <end position="473"/>
    </location>
</feature>
<name>A0A367IUY3_RHIST</name>
<dbReference type="GO" id="GO:0051539">
    <property type="term" value="F:4 iron, 4 sulfur cluster binding"/>
    <property type="evidence" value="ECO:0007669"/>
    <property type="project" value="UniProtKB-UniRule"/>
</dbReference>
<dbReference type="Pfam" id="PF04104">
    <property type="entry name" value="DNA_primase_lrg"/>
    <property type="match status" value="1"/>
</dbReference>
<feature type="binding site" evidence="11">
    <location>
        <position position="408"/>
    </location>
    <ligand>
        <name>[4Fe-4S] cluster</name>
        <dbReference type="ChEBI" id="CHEBI:49883"/>
    </ligand>
</feature>
<dbReference type="FunFam" id="1.20.930.80:FF:000001">
    <property type="entry name" value="DNA primase large subunit"/>
    <property type="match status" value="1"/>
</dbReference>
<dbReference type="OrthoDB" id="421393at2759"/>
<evidence type="ECO:0000256" key="5">
    <source>
        <dbReference type="ARBA" id="ARBA00022705"/>
    </source>
</evidence>
<keyword evidence="7 10" id="KW-0408">Iron</keyword>
<keyword evidence="3 10" id="KW-0004">4Fe-4S</keyword>
<keyword evidence="4 10" id="KW-0639">Primosome</keyword>
<keyword evidence="6 10" id="KW-0479">Metal-binding</keyword>
<reference evidence="13 14" key="1">
    <citation type="journal article" date="2018" name="G3 (Bethesda)">
        <title>Phylogenetic and Phylogenomic Definition of Rhizopus Species.</title>
        <authorList>
            <person name="Gryganskyi A.P."/>
            <person name="Golan J."/>
            <person name="Dolatabadi S."/>
            <person name="Mondo S."/>
            <person name="Robb S."/>
            <person name="Idnurm A."/>
            <person name="Muszewska A."/>
            <person name="Steczkiewicz K."/>
            <person name="Masonjones S."/>
            <person name="Liao H.L."/>
            <person name="Gajdeczka M.T."/>
            <person name="Anike F."/>
            <person name="Vuek A."/>
            <person name="Anishchenko I.M."/>
            <person name="Voigt K."/>
            <person name="de Hoog G.S."/>
            <person name="Smith M.E."/>
            <person name="Heitman J."/>
            <person name="Vilgalys R."/>
            <person name="Stajich J.E."/>
        </authorList>
    </citation>
    <scope>NUCLEOTIDE SEQUENCE [LARGE SCALE GENOMIC DNA]</scope>
    <source>
        <strain evidence="13 14">LSU 92-RS-03</strain>
    </source>
</reference>
<evidence type="ECO:0000313" key="14">
    <source>
        <dbReference type="Proteomes" id="UP000253551"/>
    </source>
</evidence>
<sequence>MFKSKSRGVNRFAEATNSGSVYMDNGRDYNLQSDYPFRLNFYLKPPPAEITIEEFEEFALDRLQVLRCIENTLIRAKDLKVELSKTLDEHLSLKSNSSKAENLYEERRKDHISHFVLRMAYCRSEDMRAWFVRQETTLFKFRFEQETTEEKKAFLQKLNLNWKMINEKEKDEIRRELEVCCLALLRSKGDTATLPVAEQFVKNETFFEVDFEKVPNMVGQRLVYLKAGKAYVPMSEQVNIVMNEYQEYLLKSLEATSKLLPRMEEDDRLKPILMNVETQYIGNTYNNTMDPNYTGSVGANEVDPIVRRHAPLCMRHLNDSLQKEKHMKHEGRLQFGLFLKGIGLSVEEALIFWRRAFSTLTDDKFQKNYAYNIRYNYGLEGRRMNYNPFSCLKIITGTAPGTGEHHGCPFRHSSDRGLEAQLYRDNIAKPYVDEILGLAQNKHYQLACTRHFEVTHPENKEKIDPIEHPNQYYELSKNLVVNEEQNKHSTEEAMEIDG</sequence>
<organism evidence="13 14">
    <name type="scientific">Rhizopus stolonifer</name>
    <name type="common">Rhizopus nigricans</name>
    <dbReference type="NCBI Taxonomy" id="4846"/>
    <lineage>
        <taxon>Eukaryota</taxon>
        <taxon>Fungi</taxon>
        <taxon>Fungi incertae sedis</taxon>
        <taxon>Mucoromycota</taxon>
        <taxon>Mucoromycotina</taxon>
        <taxon>Mucoromycetes</taxon>
        <taxon>Mucorales</taxon>
        <taxon>Mucorineae</taxon>
        <taxon>Rhizopodaceae</taxon>
        <taxon>Rhizopus</taxon>
    </lineage>
</organism>
<evidence type="ECO:0000256" key="3">
    <source>
        <dbReference type="ARBA" id="ARBA00022485"/>
    </source>
</evidence>
<evidence type="ECO:0000256" key="8">
    <source>
        <dbReference type="ARBA" id="ARBA00023014"/>
    </source>
</evidence>
<comment type="caution">
    <text evidence="13">The sequence shown here is derived from an EMBL/GenBank/DDBJ whole genome shotgun (WGS) entry which is preliminary data.</text>
</comment>
<evidence type="ECO:0000256" key="9">
    <source>
        <dbReference type="ARBA" id="ARBA00023125"/>
    </source>
</evidence>
<dbReference type="CDD" id="cd07322">
    <property type="entry name" value="PriL_PriS_Eukaryotic"/>
    <property type="match status" value="1"/>
</dbReference>
<dbReference type="PANTHER" id="PTHR10537:SF3">
    <property type="entry name" value="DNA PRIMASE LARGE SUBUNIT"/>
    <property type="match status" value="1"/>
</dbReference>
<dbReference type="Pfam" id="PF26466">
    <property type="entry name" value="DNA_primase_lrg_N"/>
    <property type="match status" value="1"/>
</dbReference>
<evidence type="ECO:0000256" key="7">
    <source>
        <dbReference type="ARBA" id="ARBA00023004"/>
    </source>
</evidence>
<dbReference type="GO" id="GO:0006270">
    <property type="term" value="P:DNA replication initiation"/>
    <property type="evidence" value="ECO:0007669"/>
    <property type="project" value="UniProtKB-ARBA"/>
</dbReference>
<feature type="binding site" evidence="11">
    <location>
        <position position="448"/>
    </location>
    <ligand>
        <name>[4Fe-4S] cluster</name>
        <dbReference type="ChEBI" id="CHEBI:49883"/>
    </ligand>
</feature>
<dbReference type="PIRSF" id="PIRSF009449">
    <property type="entry name" value="DNA_primase_large_subunit"/>
    <property type="match status" value="1"/>
</dbReference>
<dbReference type="InterPro" id="IPR007238">
    <property type="entry name" value="DNA_primase_lsu_euk/arc"/>
</dbReference>
<dbReference type="AlphaFoldDB" id="A0A367IUY3"/>
<dbReference type="EMBL" id="PJQM01005490">
    <property type="protein sequence ID" value="RCH81500.1"/>
    <property type="molecule type" value="Genomic_DNA"/>
</dbReference>
<keyword evidence="8 10" id="KW-0411">Iron-sulfur</keyword>
<keyword evidence="9 10" id="KW-0238">DNA-binding</keyword>
<keyword evidence="5 10" id="KW-0235">DNA replication</keyword>
<dbReference type="InterPro" id="IPR058560">
    <property type="entry name" value="DNA_primase_C"/>
</dbReference>
<feature type="binding site" evidence="11">
    <location>
        <position position="313"/>
    </location>
    <ligand>
        <name>[4Fe-4S] cluster</name>
        <dbReference type="ChEBI" id="CHEBI:49883"/>
    </ligand>
</feature>
<dbReference type="GO" id="GO:0006269">
    <property type="term" value="P:DNA replication, synthesis of primer"/>
    <property type="evidence" value="ECO:0007669"/>
    <property type="project" value="UniProtKB-KW"/>
</dbReference>
<evidence type="ECO:0000256" key="2">
    <source>
        <dbReference type="ARBA" id="ARBA00019038"/>
    </source>
</evidence>
<gene>
    <name evidence="13" type="ORF">CU098_004655</name>
</gene>
<dbReference type="GO" id="GO:0005658">
    <property type="term" value="C:alpha DNA polymerase:primase complex"/>
    <property type="evidence" value="ECO:0007669"/>
    <property type="project" value="TreeGrafter"/>
</dbReference>
<evidence type="ECO:0000256" key="10">
    <source>
        <dbReference type="PIRNR" id="PIRNR009449"/>
    </source>
</evidence>
<dbReference type="Gene3D" id="1.20.930.80">
    <property type="match status" value="1"/>
</dbReference>
<evidence type="ECO:0000256" key="6">
    <source>
        <dbReference type="ARBA" id="ARBA00022723"/>
    </source>
</evidence>
<dbReference type="STRING" id="4846.A0A367IUY3"/>
<dbReference type="Proteomes" id="UP000253551">
    <property type="component" value="Unassembled WGS sequence"/>
</dbReference>
<evidence type="ECO:0000256" key="4">
    <source>
        <dbReference type="ARBA" id="ARBA00022515"/>
    </source>
</evidence>
<comment type="function">
    <text evidence="10">DNA primase is the polymerase that synthesizes small RNA primers for the Okazaki fragments made during discontinuous DNA replication.</text>
</comment>
<dbReference type="GO" id="GO:0046872">
    <property type="term" value="F:metal ion binding"/>
    <property type="evidence" value="ECO:0007669"/>
    <property type="project" value="UniProtKB-UniRule"/>
</dbReference>
<evidence type="ECO:0000256" key="1">
    <source>
        <dbReference type="ARBA" id="ARBA00010564"/>
    </source>
</evidence>
<keyword evidence="14" id="KW-1185">Reference proteome</keyword>
<comment type="similarity">
    <text evidence="1 10">Belongs to the eukaryotic-type primase large subunit family.</text>
</comment>
<evidence type="ECO:0000313" key="13">
    <source>
        <dbReference type="EMBL" id="RCH81500.1"/>
    </source>
</evidence>
<evidence type="ECO:0000259" key="12">
    <source>
        <dbReference type="Pfam" id="PF04104"/>
    </source>
</evidence>